<proteinExistence type="predicted"/>
<accession>F9W969</accession>
<dbReference type="Proteomes" id="UP000000702">
    <property type="component" value="Unassembled WGS sequence"/>
</dbReference>
<dbReference type="EMBL" id="CAEQ01001274">
    <property type="protein sequence ID" value="CCD13759.1"/>
    <property type="molecule type" value="Genomic_DNA"/>
</dbReference>
<dbReference type="AlphaFoldDB" id="F9W969"/>
<keyword evidence="2" id="KW-1185">Reference proteome</keyword>
<comment type="caution">
    <text evidence="1">The sequence shown here is derived from an EMBL/GenBank/DDBJ whole genome shotgun (WGS) entry which is preliminary data.</text>
</comment>
<protein>
    <submittedName>
        <fullName evidence="1">Uncharacterized protein</fullName>
    </submittedName>
</protein>
<reference evidence="1 2" key="2">
    <citation type="journal article" date="2012" name="Proc. Natl. Acad. Sci. U.S.A.">
        <title>Antigenic diversity is generated by distinct evolutionary mechanisms in African trypanosome species.</title>
        <authorList>
            <person name="Jackson A.P."/>
            <person name="Berry A."/>
            <person name="Aslett M."/>
            <person name="Allison H.C."/>
            <person name="Burton P."/>
            <person name="Vavrova-Anderson J."/>
            <person name="Brown R."/>
            <person name="Browne H."/>
            <person name="Corton N."/>
            <person name="Hauser H."/>
            <person name="Gamble J."/>
            <person name="Gilderthorp R."/>
            <person name="Marcello L."/>
            <person name="McQuillan J."/>
            <person name="Otto T.D."/>
            <person name="Quail M.A."/>
            <person name="Sanders M.J."/>
            <person name="van Tonder A."/>
            <person name="Ginger M.L."/>
            <person name="Field M.C."/>
            <person name="Barry J.D."/>
            <person name="Hertz-Fowler C."/>
            <person name="Berriman M."/>
        </authorList>
    </citation>
    <scope>NUCLEOTIDE SEQUENCE [LARGE SCALE GENOMIC DNA]</scope>
    <source>
        <strain evidence="1 2">IL3000</strain>
    </source>
</reference>
<name>F9W969_TRYCI</name>
<evidence type="ECO:0000313" key="2">
    <source>
        <dbReference type="Proteomes" id="UP000000702"/>
    </source>
</evidence>
<gene>
    <name evidence="1" type="ORF">TCIL3000_0_44660</name>
</gene>
<evidence type="ECO:0000313" key="1">
    <source>
        <dbReference type="EMBL" id="CCD13759.1"/>
    </source>
</evidence>
<reference evidence="2" key="1">
    <citation type="submission" date="2011-07" db="EMBL/GenBank/DDBJ databases">
        <title>Divergent evolution of antigenic variation in African trypanosomes.</title>
        <authorList>
            <person name="Jackson A.P."/>
            <person name="Berry A."/>
            <person name="Allison H.C."/>
            <person name="Burton P."/>
            <person name="Anderson J."/>
            <person name="Aslett M."/>
            <person name="Brown R."/>
            <person name="Corton N."/>
            <person name="Harris D."/>
            <person name="Hauser H."/>
            <person name="Gamble J."/>
            <person name="Gilderthorp R."/>
            <person name="McQuillan J."/>
            <person name="Quail M.A."/>
            <person name="Sanders M."/>
            <person name="Van Tonder A."/>
            <person name="Ginger M.L."/>
            <person name="Donelson J.E."/>
            <person name="Field M.C."/>
            <person name="Barry J.D."/>
            <person name="Berriman M."/>
            <person name="Hertz-Fowler C."/>
        </authorList>
    </citation>
    <scope>NUCLEOTIDE SEQUENCE [LARGE SCALE GENOMIC DNA]</scope>
    <source>
        <strain evidence="2">IL3000</strain>
    </source>
</reference>
<sequence>MKSALVLPLFSNEVCHLKEDHSHMHLLLLLQYCYYFPLCLSRTYDCFPFFFLTVWPTVVQRPANKEDNKNSGDRAVCDKRVSIFQKLLKLGEAFWRGICNRQNSDDGINGVQGLTLHPPPLVLGRCNTLHSTAQIRAAC</sequence>
<organism evidence="1 2">
    <name type="scientific">Trypanosoma congolense (strain IL3000)</name>
    <dbReference type="NCBI Taxonomy" id="1068625"/>
    <lineage>
        <taxon>Eukaryota</taxon>
        <taxon>Discoba</taxon>
        <taxon>Euglenozoa</taxon>
        <taxon>Kinetoplastea</taxon>
        <taxon>Metakinetoplastina</taxon>
        <taxon>Trypanosomatida</taxon>
        <taxon>Trypanosomatidae</taxon>
        <taxon>Trypanosoma</taxon>
        <taxon>Nannomonas</taxon>
    </lineage>
</organism>